<evidence type="ECO:0000313" key="3">
    <source>
        <dbReference type="Proteomes" id="UP000273807"/>
    </source>
</evidence>
<dbReference type="AlphaFoldDB" id="A0A3N0C0V2"/>
<dbReference type="RefSeq" id="WP_183164500.1">
    <property type="nucleotide sequence ID" value="NZ_RBED01000093.1"/>
</dbReference>
<proteinExistence type="predicted"/>
<gene>
    <name evidence="2" type="ORF">D7003_09950</name>
</gene>
<accession>A0A3N0C0V2</accession>
<feature type="domain" description="Transposase DDE" evidence="1">
    <location>
        <begin position="9"/>
        <end position="101"/>
    </location>
</feature>
<dbReference type="Proteomes" id="UP000273807">
    <property type="component" value="Unassembled WGS sequence"/>
</dbReference>
<reference evidence="2 3" key="1">
    <citation type="submission" date="2018-10" db="EMBL/GenBank/DDBJ databases">
        <title>Genome sequencing of Arthrobacter oryzae TNB02.</title>
        <authorList>
            <person name="Cho Y.-J."/>
            <person name="Cho A."/>
            <person name="Kim O.-S."/>
        </authorList>
    </citation>
    <scope>NUCLEOTIDE SEQUENCE [LARGE SCALE GENOMIC DNA]</scope>
    <source>
        <strain evidence="2 3">TNB02</strain>
    </source>
</reference>
<sequence length="112" mass="12481">RSSAKGQNTGLGKLPFFDFHANQAWASIAALAMNLVSWLQLTALPTGHKARGWDIKRWRYRLFATAGKIITRARQSKLLIPDKAPETGTITTLLAAIAELKNSLRQRVRRLA</sequence>
<dbReference type="EMBL" id="RBED01000093">
    <property type="protein sequence ID" value="RNL55443.1"/>
    <property type="molecule type" value="Genomic_DNA"/>
</dbReference>
<evidence type="ECO:0000259" key="1">
    <source>
        <dbReference type="Pfam" id="PF13701"/>
    </source>
</evidence>
<comment type="caution">
    <text evidence="2">The sequence shown here is derived from an EMBL/GenBank/DDBJ whole genome shotgun (WGS) entry which is preliminary data.</text>
</comment>
<protein>
    <recommendedName>
        <fullName evidence="1">Transposase DDE domain-containing protein</fullName>
    </recommendedName>
</protein>
<dbReference type="InterPro" id="IPR025668">
    <property type="entry name" value="Tnp_DDE_dom"/>
</dbReference>
<name>A0A3N0C0V2_9MICC</name>
<feature type="non-terminal residue" evidence="2">
    <location>
        <position position="1"/>
    </location>
</feature>
<dbReference type="Pfam" id="PF13701">
    <property type="entry name" value="DDE_Tnp_1_4"/>
    <property type="match status" value="1"/>
</dbReference>
<organism evidence="2 3">
    <name type="scientific">Arthrobacter oryzae</name>
    <dbReference type="NCBI Taxonomy" id="409290"/>
    <lineage>
        <taxon>Bacteria</taxon>
        <taxon>Bacillati</taxon>
        <taxon>Actinomycetota</taxon>
        <taxon>Actinomycetes</taxon>
        <taxon>Micrococcales</taxon>
        <taxon>Micrococcaceae</taxon>
        <taxon>Arthrobacter</taxon>
    </lineage>
</organism>
<evidence type="ECO:0000313" key="2">
    <source>
        <dbReference type="EMBL" id="RNL55443.1"/>
    </source>
</evidence>
<keyword evidence="3" id="KW-1185">Reference proteome</keyword>